<dbReference type="InterPro" id="IPR036621">
    <property type="entry name" value="Anticodon-bd_dom_sf"/>
</dbReference>
<accession>A0A9D4W8E6</accession>
<dbReference type="GO" id="GO:0006427">
    <property type="term" value="P:histidyl-tRNA aminoacylation"/>
    <property type="evidence" value="ECO:0007669"/>
    <property type="project" value="TreeGrafter"/>
</dbReference>
<comment type="caution">
    <text evidence="6">The sequence shown here is derived from an EMBL/GenBank/DDBJ whole genome shotgun (WGS) entry which is preliminary data.</text>
</comment>
<keyword evidence="4" id="KW-0648">Protein biosynthesis</keyword>
<evidence type="ECO:0000313" key="6">
    <source>
        <dbReference type="EMBL" id="KAI5396031.1"/>
    </source>
</evidence>
<dbReference type="InterPro" id="IPR004154">
    <property type="entry name" value="Anticodon-bd"/>
</dbReference>
<comment type="similarity">
    <text evidence="1">Belongs to the class-II aminoacyl-tRNA synthetase family.</text>
</comment>
<dbReference type="GO" id="GO:0003723">
    <property type="term" value="F:RNA binding"/>
    <property type="evidence" value="ECO:0007669"/>
    <property type="project" value="TreeGrafter"/>
</dbReference>
<keyword evidence="2" id="KW-0547">Nucleotide-binding</keyword>
<dbReference type="GO" id="GO:0004821">
    <property type="term" value="F:histidine-tRNA ligase activity"/>
    <property type="evidence" value="ECO:0007669"/>
    <property type="project" value="TreeGrafter"/>
</dbReference>
<evidence type="ECO:0000256" key="3">
    <source>
        <dbReference type="ARBA" id="ARBA00022840"/>
    </source>
</evidence>
<dbReference type="Proteomes" id="UP001058974">
    <property type="component" value="Chromosome 6"/>
</dbReference>
<dbReference type="Pfam" id="PF03129">
    <property type="entry name" value="HGTP_anticodon"/>
    <property type="match status" value="1"/>
</dbReference>
<dbReference type="EMBL" id="JAMSHJ010000006">
    <property type="protein sequence ID" value="KAI5396031.1"/>
    <property type="molecule type" value="Genomic_DNA"/>
</dbReference>
<dbReference type="AlphaFoldDB" id="A0A9D4W8E6"/>
<keyword evidence="7" id="KW-1185">Reference proteome</keyword>
<organism evidence="6 7">
    <name type="scientific">Pisum sativum</name>
    <name type="common">Garden pea</name>
    <name type="synonym">Lathyrus oleraceus</name>
    <dbReference type="NCBI Taxonomy" id="3888"/>
    <lineage>
        <taxon>Eukaryota</taxon>
        <taxon>Viridiplantae</taxon>
        <taxon>Streptophyta</taxon>
        <taxon>Embryophyta</taxon>
        <taxon>Tracheophyta</taxon>
        <taxon>Spermatophyta</taxon>
        <taxon>Magnoliopsida</taxon>
        <taxon>eudicotyledons</taxon>
        <taxon>Gunneridae</taxon>
        <taxon>Pentapetalae</taxon>
        <taxon>rosids</taxon>
        <taxon>fabids</taxon>
        <taxon>Fabales</taxon>
        <taxon>Fabaceae</taxon>
        <taxon>Papilionoideae</taxon>
        <taxon>50 kb inversion clade</taxon>
        <taxon>NPAAA clade</taxon>
        <taxon>Hologalegina</taxon>
        <taxon>IRL clade</taxon>
        <taxon>Fabeae</taxon>
        <taxon>Lathyrus</taxon>
    </lineage>
</organism>
<dbReference type="Gene3D" id="3.40.50.800">
    <property type="entry name" value="Anticodon-binding domain"/>
    <property type="match status" value="1"/>
</dbReference>
<dbReference type="CDD" id="cd00859">
    <property type="entry name" value="HisRS_anticodon"/>
    <property type="match status" value="1"/>
</dbReference>
<dbReference type="InterPro" id="IPR045864">
    <property type="entry name" value="aa-tRNA-synth_II/BPL/LPL"/>
</dbReference>
<protein>
    <recommendedName>
        <fullName evidence="5">Anticodon-binding domain-containing protein</fullName>
    </recommendedName>
</protein>
<sequence length="153" mass="16984">MVFTQVGSIAAGGRYDNLIGMFGSKQVPAVGVSLGIERVFAIMEQQQKDQNQMARPTKTEVLVSILGNDVTLAGELAGELWDAGVKAEFLVNKRRPKHFDYAKESRIPWMILVGEQEIKEGTVQLKSLESGNDVNINIPRGNFVEELRKRLNP</sequence>
<dbReference type="SUPFAM" id="SSF52954">
    <property type="entry name" value="Class II aaRS ABD-related"/>
    <property type="match status" value="1"/>
</dbReference>
<evidence type="ECO:0000313" key="7">
    <source>
        <dbReference type="Proteomes" id="UP001058974"/>
    </source>
</evidence>
<dbReference type="SUPFAM" id="SSF55681">
    <property type="entry name" value="Class II aaRS and biotin synthetases"/>
    <property type="match status" value="1"/>
</dbReference>
<dbReference type="PANTHER" id="PTHR11476">
    <property type="entry name" value="HISTIDYL-TRNA SYNTHETASE"/>
    <property type="match status" value="1"/>
</dbReference>
<dbReference type="FunFam" id="3.40.50.800:FF:000012">
    <property type="entry name" value="Histidine--tRNA ligase, cytoplasmic"/>
    <property type="match status" value="1"/>
</dbReference>
<feature type="domain" description="Anticodon-binding" evidence="5">
    <location>
        <begin position="61"/>
        <end position="149"/>
    </location>
</feature>
<dbReference type="GO" id="GO:0032543">
    <property type="term" value="P:mitochondrial translation"/>
    <property type="evidence" value="ECO:0007669"/>
    <property type="project" value="TreeGrafter"/>
</dbReference>
<dbReference type="GO" id="GO:0005524">
    <property type="term" value="F:ATP binding"/>
    <property type="evidence" value="ECO:0007669"/>
    <property type="project" value="UniProtKB-KW"/>
</dbReference>
<dbReference type="PANTHER" id="PTHR11476:SF7">
    <property type="entry name" value="HISTIDINE--TRNA LIGASE"/>
    <property type="match status" value="1"/>
</dbReference>
<reference evidence="6 7" key="1">
    <citation type="journal article" date="2022" name="Nat. Genet.">
        <title>Improved pea reference genome and pan-genome highlight genomic features and evolutionary characteristics.</title>
        <authorList>
            <person name="Yang T."/>
            <person name="Liu R."/>
            <person name="Luo Y."/>
            <person name="Hu S."/>
            <person name="Wang D."/>
            <person name="Wang C."/>
            <person name="Pandey M.K."/>
            <person name="Ge S."/>
            <person name="Xu Q."/>
            <person name="Li N."/>
            <person name="Li G."/>
            <person name="Huang Y."/>
            <person name="Saxena R.K."/>
            <person name="Ji Y."/>
            <person name="Li M."/>
            <person name="Yan X."/>
            <person name="He Y."/>
            <person name="Liu Y."/>
            <person name="Wang X."/>
            <person name="Xiang C."/>
            <person name="Varshney R.K."/>
            <person name="Ding H."/>
            <person name="Gao S."/>
            <person name="Zong X."/>
        </authorList>
    </citation>
    <scope>NUCLEOTIDE SEQUENCE [LARGE SCALE GENOMIC DNA]</scope>
    <source>
        <strain evidence="6 7">cv. Zhongwan 6</strain>
    </source>
</reference>
<evidence type="ECO:0000256" key="2">
    <source>
        <dbReference type="ARBA" id="ARBA00022741"/>
    </source>
</evidence>
<dbReference type="Gene3D" id="3.30.930.10">
    <property type="entry name" value="Bira Bifunctional Protein, Domain 2"/>
    <property type="match status" value="1"/>
</dbReference>
<proteinExistence type="inferred from homology"/>
<dbReference type="InterPro" id="IPR033656">
    <property type="entry name" value="HisRS_anticodon"/>
</dbReference>
<keyword evidence="3" id="KW-0067">ATP-binding</keyword>
<dbReference type="GO" id="GO:0005829">
    <property type="term" value="C:cytosol"/>
    <property type="evidence" value="ECO:0007669"/>
    <property type="project" value="TreeGrafter"/>
</dbReference>
<dbReference type="Gramene" id="Psat06G0228900-T3">
    <property type="protein sequence ID" value="KAI5396031.1"/>
    <property type="gene ID" value="KIW84_062289"/>
</dbReference>
<evidence type="ECO:0000256" key="1">
    <source>
        <dbReference type="ARBA" id="ARBA00008226"/>
    </source>
</evidence>
<evidence type="ECO:0000259" key="5">
    <source>
        <dbReference type="Pfam" id="PF03129"/>
    </source>
</evidence>
<evidence type="ECO:0000256" key="4">
    <source>
        <dbReference type="ARBA" id="ARBA00022917"/>
    </source>
</evidence>
<gene>
    <name evidence="6" type="ORF">KIW84_062289</name>
</gene>
<dbReference type="GO" id="GO:0005739">
    <property type="term" value="C:mitochondrion"/>
    <property type="evidence" value="ECO:0007669"/>
    <property type="project" value="TreeGrafter"/>
</dbReference>
<name>A0A9D4W8E6_PEA</name>